<protein>
    <submittedName>
        <fullName evidence="3">DUF1680 family protein</fullName>
    </submittedName>
</protein>
<dbReference type="InterPro" id="IPR049046">
    <property type="entry name" value="Beta-AFase-like_GH127_middle"/>
</dbReference>
<dbReference type="Pfam" id="PF07944">
    <property type="entry name" value="Beta-AFase-like_GH127_cat"/>
    <property type="match status" value="1"/>
</dbReference>
<dbReference type="InterPro" id="IPR012878">
    <property type="entry name" value="Beta-AFase-like_GH127_cat"/>
</dbReference>
<gene>
    <name evidence="3" type="ORF">DSL99_3430</name>
</gene>
<dbReference type="Pfam" id="PF20736">
    <property type="entry name" value="Glyco_hydro127M"/>
    <property type="match status" value="1"/>
</dbReference>
<dbReference type="InterPro" id="IPR008928">
    <property type="entry name" value="6-hairpin_glycosidase_sf"/>
</dbReference>
<feature type="domain" description="Non-reducing end beta-L-arabinofuranosidase-like GH127 middle" evidence="2">
    <location>
        <begin position="457"/>
        <end position="552"/>
    </location>
</feature>
<name>A0A4Q0PH37_9FLAO</name>
<dbReference type="PROSITE" id="PS51257">
    <property type="entry name" value="PROKAR_LIPOPROTEIN"/>
    <property type="match status" value="1"/>
</dbReference>
<organism evidence="3 4">
    <name type="scientific">Leeuwenhoekiella marinoflava</name>
    <dbReference type="NCBI Taxonomy" id="988"/>
    <lineage>
        <taxon>Bacteria</taxon>
        <taxon>Pseudomonadati</taxon>
        <taxon>Bacteroidota</taxon>
        <taxon>Flavobacteriia</taxon>
        <taxon>Flavobacteriales</taxon>
        <taxon>Flavobacteriaceae</taxon>
        <taxon>Leeuwenhoekiella</taxon>
    </lineage>
</organism>
<dbReference type="GO" id="GO:0005975">
    <property type="term" value="P:carbohydrate metabolic process"/>
    <property type="evidence" value="ECO:0007669"/>
    <property type="project" value="InterPro"/>
</dbReference>
<dbReference type="STRING" id="1122159.SAMN02745246_03944"/>
<accession>A0A4Q0PH37</accession>
<feature type="domain" description="Non-reducing end beta-L-arabinofuranosidase-like GH127 catalytic" evidence="1">
    <location>
        <begin position="107"/>
        <end position="445"/>
    </location>
</feature>
<dbReference type="AlphaFoldDB" id="A0A4Q0PH37"/>
<dbReference type="Proteomes" id="UP000290608">
    <property type="component" value="Unassembled WGS sequence"/>
</dbReference>
<evidence type="ECO:0000313" key="4">
    <source>
        <dbReference type="Proteomes" id="UP000290608"/>
    </source>
</evidence>
<dbReference type="SUPFAM" id="SSF48208">
    <property type="entry name" value="Six-hairpin glycosidases"/>
    <property type="match status" value="1"/>
</dbReference>
<sequence>MKNLNYLAIVASCLFVISCNTSQRNEIDISTVDVPSVESTNTNYVSNRAPLTPSPLIKLPLGAIKPESWLKESLQRQAGGLMGNLGEISAWLQKEDNAWLSDDGTGAWGWEEVPYWLKGYANTGYILQDSSMIKESQIWFEAALKSQREDGNFGPKMFSDRDGSQDFWSNMIMLYCLQSYYEVTQDERVIDLMTKYFKYQNNVPDDKMLSGVHYWQTLRGGDNLYSVIWLYNRTGDKFLLDLAEKIHRTNADWTKRDNTLDEIHGHKETRKEMEFPDWFSKLVDWHNVNVAQGFREPAQYYQLSKNEEDLQATYDNFKIIRDYFGQVPGGMFGADENARPGYSDPRQGVETCGMVEQMNSDEHLLRITGDIFWADHAEEVAFNTYTAALMPDFKSLRYITSPNMVVNDDENHSPGIANSGPFLMMNPFSSRCCQHNHGQGWAYFTENLFMATPDNGLAAVLYAAGSVTAKVNDGKQVTVTNASNYPFTENLDFTVNTSESVKFPLYFRIPAWAKDASVALNGKELEANPTSNSYLRINREWNDGDKITLTLPKELGLRTWEANNNSVSLDYGPLTFSLKIEEEYPKKNSSKTAVWDSKWQKGADVKKWPSFEIHPTSPWNYGLILDKNNLEDSFTIETKPWPKDNYPFTVDAAPIVIKAKGKRITQWTIDQYGLAGELQPSPVKSEEPSESIELIPMGAARLRISSFPVIGENENATVWKPTK</sequence>
<dbReference type="PANTHER" id="PTHR31151">
    <property type="entry name" value="PROLINE-TRNA LIGASE (DUF1680)"/>
    <property type="match status" value="1"/>
</dbReference>
<dbReference type="EMBL" id="QOVL01000021">
    <property type="protein sequence ID" value="RXG25886.1"/>
    <property type="molecule type" value="Genomic_DNA"/>
</dbReference>
<evidence type="ECO:0000259" key="2">
    <source>
        <dbReference type="Pfam" id="PF20736"/>
    </source>
</evidence>
<comment type="caution">
    <text evidence="3">The sequence shown here is derived from an EMBL/GenBank/DDBJ whole genome shotgun (WGS) entry which is preliminary data.</text>
</comment>
<dbReference type="PANTHER" id="PTHR31151:SF0">
    <property type="entry name" value="PROLINE-TRNA LIGASE (DUF1680)"/>
    <property type="match status" value="1"/>
</dbReference>
<proteinExistence type="predicted"/>
<dbReference type="RefSeq" id="WP_073100973.1">
    <property type="nucleotide sequence ID" value="NZ_QOVL01000021.1"/>
</dbReference>
<reference evidence="3 4" key="1">
    <citation type="submission" date="2018-07" db="EMBL/GenBank/DDBJ databases">
        <title>Leeuwenhoekiella genomics.</title>
        <authorList>
            <person name="Tahon G."/>
            <person name="Willems A."/>
        </authorList>
    </citation>
    <scope>NUCLEOTIDE SEQUENCE [LARGE SCALE GENOMIC DNA]</scope>
    <source>
        <strain evidence="3 4">LMG 1345</strain>
    </source>
</reference>
<evidence type="ECO:0000259" key="1">
    <source>
        <dbReference type="Pfam" id="PF07944"/>
    </source>
</evidence>
<evidence type="ECO:0000313" key="3">
    <source>
        <dbReference type="EMBL" id="RXG25886.1"/>
    </source>
</evidence>